<dbReference type="PANTHER" id="PTHR20883:SF51">
    <property type="entry name" value="PHYTANOYL-COA HYDROXYLASE"/>
    <property type="match status" value="1"/>
</dbReference>
<organism evidence="1 2">
    <name type="scientific">Rubripirellula lacrimiformis</name>
    <dbReference type="NCBI Taxonomy" id="1930273"/>
    <lineage>
        <taxon>Bacteria</taxon>
        <taxon>Pseudomonadati</taxon>
        <taxon>Planctomycetota</taxon>
        <taxon>Planctomycetia</taxon>
        <taxon>Pirellulales</taxon>
        <taxon>Pirellulaceae</taxon>
        <taxon>Rubripirellula</taxon>
    </lineage>
</organism>
<accession>A0A517N4D6</accession>
<reference evidence="1 2" key="1">
    <citation type="submission" date="2019-02" db="EMBL/GenBank/DDBJ databases">
        <title>Deep-cultivation of Planctomycetes and their phenomic and genomic characterization uncovers novel biology.</title>
        <authorList>
            <person name="Wiegand S."/>
            <person name="Jogler M."/>
            <person name="Boedeker C."/>
            <person name="Pinto D."/>
            <person name="Vollmers J."/>
            <person name="Rivas-Marin E."/>
            <person name="Kohn T."/>
            <person name="Peeters S.H."/>
            <person name="Heuer A."/>
            <person name="Rast P."/>
            <person name="Oberbeckmann S."/>
            <person name="Bunk B."/>
            <person name="Jeske O."/>
            <person name="Meyerdierks A."/>
            <person name="Storesund J.E."/>
            <person name="Kallscheuer N."/>
            <person name="Luecker S."/>
            <person name="Lage O.M."/>
            <person name="Pohl T."/>
            <person name="Merkel B.J."/>
            <person name="Hornburger P."/>
            <person name="Mueller R.-W."/>
            <person name="Bruemmer F."/>
            <person name="Labrenz M."/>
            <person name="Spormann A.M."/>
            <person name="Op den Camp H."/>
            <person name="Overmann J."/>
            <person name="Amann R."/>
            <person name="Jetten M.S.M."/>
            <person name="Mascher T."/>
            <person name="Medema M.H."/>
            <person name="Devos D.P."/>
            <person name="Kaster A.-K."/>
            <person name="Ovreas L."/>
            <person name="Rohde M."/>
            <person name="Galperin M.Y."/>
            <person name="Jogler C."/>
        </authorList>
    </citation>
    <scope>NUCLEOTIDE SEQUENCE [LARGE SCALE GENOMIC DNA]</scope>
    <source>
        <strain evidence="1 2">K22_7</strain>
    </source>
</reference>
<sequence>MPTTDQVQDFHRDGYVLIPNVFDADEMAGLLRYSKGDRKLDAEAITRKDATGGESRLALRNHLDDDSMYTAIVRSRRIVDPMEAFLGSEIYHYHHKMMLKEPRVGGAWEWHQDYGYWYDFGCLYPDMGSALLAVDRANRENGCLQVLKGSHKIGRVDHGKSGQQAGADMVRVEQAMKHHELVYCEMQPGDVLFFHANLLHRSDKNESEHPRWSLICCYNTRHNDPFITGKHASYEPLQRWDDARVGKRLTSESVSS</sequence>
<dbReference type="Proteomes" id="UP000318538">
    <property type="component" value="Chromosome"/>
</dbReference>
<dbReference type="OrthoDB" id="9791262at2"/>
<dbReference type="EC" id="1.14.11.35" evidence="1"/>
<protein>
    <submittedName>
        <fullName evidence="1">1-deoxypentalenic acid 11-beta-hydroxylase</fullName>
        <ecNumber evidence="1">1.14.11.35</ecNumber>
    </submittedName>
</protein>
<proteinExistence type="predicted"/>
<keyword evidence="2" id="KW-1185">Reference proteome</keyword>
<evidence type="ECO:0000313" key="1">
    <source>
        <dbReference type="EMBL" id="QDT02001.1"/>
    </source>
</evidence>
<dbReference type="Gene3D" id="2.60.120.620">
    <property type="entry name" value="q2cbj1_9rhob like domain"/>
    <property type="match status" value="1"/>
</dbReference>
<dbReference type="KEGG" id="rlc:K227x_03720"/>
<keyword evidence="1" id="KW-0560">Oxidoreductase</keyword>
<dbReference type="Pfam" id="PF05721">
    <property type="entry name" value="PhyH"/>
    <property type="match status" value="1"/>
</dbReference>
<gene>
    <name evidence="1" type="primary">ptlH</name>
    <name evidence="1" type="ORF">K227x_03720</name>
</gene>
<dbReference type="SUPFAM" id="SSF51197">
    <property type="entry name" value="Clavaminate synthase-like"/>
    <property type="match status" value="1"/>
</dbReference>
<dbReference type="EMBL" id="CP036525">
    <property type="protein sequence ID" value="QDT02001.1"/>
    <property type="molecule type" value="Genomic_DNA"/>
</dbReference>
<dbReference type="AlphaFoldDB" id="A0A517N4D6"/>
<evidence type="ECO:0000313" key="2">
    <source>
        <dbReference type="Proteomes" id="UP000318538"/>
    </source>
</evidence>
<dbReference type="GO" id="GO:0005506">
    <property type="term" value="F:iron ion binding"/>
    <property type="evidence" value="ECO:0007669"/>
    <property type="project" value="UniProtKB-ARBA"/>
</dbReference>
<dbReference type="RefSeq" id="WP_145167787.1">
    <property type="nucleotide sequence ID" value="NZ_CP036525.1"/>
</dbReference>
<name>A0A517N4D6_9BACT</name>
<dbReference type="PANTHER" id="PTHR20883">
    <property type="entry name" value="PHYTANOYL-COA DIOXYGENASE DOMAIN CONTAINING 1"/>
    <property type="match status" value="1"/>
</dbReference>
<dbReference type="InterPro" id="IPR008775">
    <property type="entry name" value="Phytyl_CoA_dOase-like"/>
</dbReference>
<dbReference type="GO" id="GO:0016706">
    <property type="term" value="F:2-oxoglutarate-dependent dioxygenase activity"/>
    <property type="evidence" value="ECO:0007669"/>
    <property type="project" value="UniProtKB-ARBA"/>
</dbReference>